<dbReference type="PROSITE" id="PS50883">
    <property type="entry name" value="EAL"/>
    <property type="match status" value="1"/>
</dbReference>
<dbReference type="Proteomes" id="UP000028702">
    <property type="component" value="Unassembled WGS sequence"/>
</dbReference>
<evidence type="ECO:0000313" key="4">
    <source>
        <dbReference type="Proteomes" id="UP000028702"/>
    </source>
</evidence>
<proteinExistence type="predicted"/>
<evidence type="ECO:0000256" key="1">
    <source>
        <dbReference type="SAM" id="MobiDB-lite"/>
    </source>
</evidence>
<dbReference type="SUPFAM" id="SSF141868">
    <property type="entry name" value="EAL domain-like"/>
    <property type="match status" value="1"/>
</dbReference>
<dbReference type="GO" id="GO:0071111">
    <property type="term" value="F:cyclic-guanylate-specific phosphodiesterase activity"/>
    <property type="evidence" value="ECO:0007669"/>
    <property type="project" value="InterPro"/>
</dbReference>
<feature type="domain" description="EAL" evidence="2">
    <location>
        <begin position="4"/>
        <end position="260"/>
    </location>
</feature>
<sequence>MLQQLEDLNDARAAIALDQGEFHLLFQPKIELASAKMTGAEAYVRWAHPELGRLLPASFLSALERQERLADLTNMVLRESAQAARRWYNQGRSWHVTVNLSPAELIDPELGDRLTALVDECELPYGLFVFDIPESAFLVRDENLVPVLEDMRRRGFALALEGRGAMTASAEDIPLALFNEIKVSGSAIIKFALTTKSAGGLIAERQKMAAAHSLPLTAVGAEDARTLHALKELGFTYAQGAFISRPAEARVLDTWTVPGAVKAALTEPAPRPRRAAATPRTEKKPAPKTAPLKQSLQDTDFGPEMVTLDFEAIGDFDLALPGPGNFNPLCLIMAERMRLIRHAPQLHGRRVPGIGKRIVMKVQEPPMKKPRRPSMLARLGF</sequence>
<reference evidence="3 4" key="1">
    <citation type="submission" date="2014-07" db="EMBL/GenBank/DDBJ databases">
        <title>Tepidicaulis marinum gen. nov., sp. nov., a novel marine bacterium denitrifying nitrate to nitrous oxide strictly under microaerobic conditions.</title>
        <authorList>
            <person name="Takeuchi M."/>
            <person name="Yamagishi T."/>
            <person name="Kamagata Y."/>
            <person name="Oshima K."/>
            <person name="Hattori M."/>
            <person name="Katayama T."/>
            <person name="Hanada S."/>
            <person name="Tamaki H."/>
            <person name="Marumo K."/>
            <person name="Maeda H."/>
            <person name="Nedachi M."/>
            <person name="Iwasaki W."/>
            <person name="Suwa Y."/>
            <person name="Sakata S."/>
        </authorList>
    </citation>
    <scope>NUCLEOTIDE SEQUENCE [LARGE SCALE GENOMIC DNA]</scope>
    <source>
        <strain evidence="3 4">MA2</strain>
    </source>
</reference>
<dbReference type="Gene3D" id="3.20.20.450">
    <property type="entry name" value="EAL domain"/>
    <property type="match status" value="1"/>
</dbReference>
<dbReference type="STRING" id="1333998.M2A_2505"/>
<evidence type="ECO:0000259" key="2">
    <source>
        <dbReference type="PROSITE" id="PS50883"/>
    </source>
</evidence>
<dbReference type="SMART" id="SM00052">
    <property type="entry name" value="EAL"/>
    <property type="match status" value="1"/>
</dbReference>
<name>A0A081BD88_9HYPH</name>
<protein>
    <submittedName>
        <fullName evidence="3">Diguanylate phosphodiesterase</fullName>
    </submittedName>
</protein>
<dbReference type="PANTHER" id="PTHR33121">
    <property type="entry name" value="CYCLIC DI-GMP PHOSPHODIESTERASE PDEF"/>
    <property type="match status" value="1"/>
</dbReference>
<accession>A0A081BD88</accession>
<evidence type="ECO:0000313" key="3">
    <source>
        <dbReference type="EMBL" id="GAK46006.1"/>
    </source>
</evidence>
<dbReference type="InterPro" id="IPR001633">
    <property type="entry name" value="EAL_dom"/>
</dbReference>
<dbReference type="InterPro" id="IPR050706">
    <property type="entry name" value="Cyclic-di-GMP_PDE-like"/>
</dbReference>
<gene>
    <name evidence="3" type="ORF">M2A_2505</name>
</gene>
<dbReference type="AlphaFoldDB" id="A0A081BD88"/>
<dbReference type="PANTHER" id="PTHR33121:SF70">
    <property type="entry name" value="SIGNALING PROTEIN YKOW"/>
    <property type="match status" value="1"/>
</dbReference>
<organism evidence="3 4">
    <name type="scientific">Tepidicaulis marinus</name>
    <dbReference type="NCBI Taxonomy" id="1333998"/>
    <lineage>
        <taxon>Bacteria</taxon>
        <taxon>Pseudomonadati</taxon>
        <taxon>Pseudomonadota</taxon>
        <taxon>Alphaproteobacteria</taxon>
        <taxon>Hyphomicrobiales</taxon>
        <taxon>Parvibaculaceae</taxon>
        <taxon>Tepidicaulis</taxon>
    </lineage>
</organism>
<dbReference type="CDD" id="cd01948">
    <property type="entry name" value="EAL"/>
    <property type="match status" value="1"/>
</dbReference>
<dbReference type="EMBL" id="BBIO01000014">
    <property type="protein sequence ID" value="GAK46006.1"/>
    <property type="molecule type" value="Genomic_DNA"/>
</dbReference>
<dbReference type="RefSeq" id="WP_045448105.1">
    <property type="nucleotide sequence ID" value="NZ_BBIO01000014.1"/>
</dbReference>
<dbReference type="eggNOG" id="COG2200">
    <property type="taxonomic scope" value="Bacteria"/>
</dbReference>
<comment type="caution">
    <text evidence="3">The sequence shown here is derived from an EMBL/GenBank/DDBJ whole genome shotgun (WGS) entry which is preliminary data.</text>
</comment>
<keyword evidence="4" id="KW-1185">Reference proteome</keyword>
<dbReference type="InterPro" id="IPR035919">
    <property type="entry name" value="EAL_sf"/>
</dbReference>
<dbReference type="Pfam" id="PF00563">
    <property type="entry name" value="EAL"/>
    <property type="match status" value="1"/>
</dbReference>
<feature type="region of interest" description="Disordered" evidence="1">
    <location>
        <begin position="264"/>
        <end position="296"/>
    </location>
</feature>